<reference evidence="1 2" key="1">
    <citation type="submission" date="2016-10" db="EMBL/GenBank/DDBJ databases">
        <authorList>
            <person name="de Groot N.N."/>
        </authorList>
    </citation>
    <scope>NUCLEOTIDE SEQUENCE [LARGE SCALE GENOMIC DNA]</scope>
    <source>
        <strain evidence="1 2">DSM 6793</strain>
    </source>
</reference>
<dbReference type="EMBL" id="FOLE01000001">
    <property type="protein sequence ID" value="SFB80026.1"/>
    <property type="molecule type" value="Genomic_DNA"/>
</dbReference>
<proteinExistence type="predicted"/>
<protein>
    <submittedName>
        <fullName evidence="1">Uncharacterized protein</fullName>
    </submittedName>
</protein>
<dbReference type="Proteomes" id="UP000199514">
    <property type="component" value="Unassembled WGS sequence"/>
</dbReference>
<dbReference type="STRING" id="927664.SAMN05421780_101537"/>
<sequence length="96" mass="10577">MADFLDDDDDDIGADANGDMKIGNSNAQEVYSIMMTNQGNWRNSPLTGLNLLAKSKSNITANELIRAIETQLEADNFIDYKVAIVEGKPVITRAER</sequence>
<organism evidence="1 2">
    <name type="scientific">Flexibacter flexilis DSM 6793</name>
    <dbReference type="NCBI Taxonomy" id="927664"/>
    <lineage>
        <taxon>Bacteria</taxon>
        <taxon>Pseudomonadati</taxon>
        <taxon>Bacteroidota</taxon>
        <taxon>Cytophagia</taxon>
        <taxon>Cytophagales</taxon>
        <taxon>Flexibacteraceae</taxon>
        <taxon>Flexibacter</taxon>
    </lineage>
</organism>
<evidence type="ECO:0000313" key="2">
    <source>
        <dbReference type="Proteomes" id="UP000199514"/>
    </source>
</evidence>
<keyword evidence="2" id="KW-1185">Reference proteome</keyword>
<evidence type="ECO:0000313" key="1">
    <source>
        <dbReference type="EMBL" id="SFB80026.1"/>
    </source>
</evidence>
<dbReference type="OrthoDB" id="799440at2"/>
<accession>A0A1I1E026</accession>
<name>A0A1I1E026_9BACT</name>
<gene>
    <name evidence="1" type="ORF">SAMN05421780_101537</name>
</gene>
<dbReference type="RefSeq" id="WP_091506833.1">
    <property type="nucleotide sequence ID" value="NZ_FOLE01000001.1"/>
</dbReference>
<dbReference type="AlphaFoldDB" id="A0A1I1E026"/>